<dbReference type="EMBL" id="CM007898">
    <property type="protein sequence ID" value="OTG14605.1"/>
    <property type="molecule type" value="Genomic_DNA"/>
</dbReference>
<evidence type="ECO:0000313" key="2">
    <source>
        <dbReference type="Proteomes" id="UP000215914"/>
    </source>
</evidence>
<proteinExistence type="predicted"/>
<name>A0A251TU04_HELAN</name>
<dbReference type="InParanoid" id="A0A251TU04"/>
<evidence type="ECO:0000313" key="1">
    <source>
        <dbReference type="EMBL" id="OTG14605.1"/>
    </source>
</evidence>
<dbReference type="Proteomes" id="UP000215914">
    <property type="component" value="Chromosome 9"/>
</dbReference>
<keyword evidence="2" id="KW-1185">Reference proteome</keyword>
<sequence>MSLQEAKIGWLMTTHATSIPSNDSHGKCFVDSLLKPSEDDIMFWPHSEFKGLETLDHFDNLNHTTPLQQWGRPKVLVKEAMAIQQM</sequence>
<accession>A0A251TU04</accession>
<dbReference type="AlphaFoldDB" id="A0A251TU04"/>
<reference evidence="2" key="1">
    <citation type="journal article" date="2017" name="Nature">
        <title>The sunflower genome provides insights into oil metabolism, flowering and Asterid evolution.</title>
        <authorList>
            <person name="Badouin H."/>
            <person name="Gouzy J."/>
            <person name="Grassa C.J."/>
            <person name="Murat F."/>
            <person name="Staton S.E."/>
            <person name="Cottret L."/>
            <person name="Lelandais-Briere C."/>
            <person name="Owens G.L."/>
            <person name="Carrere S."/>
            <person name="Mayjonade B."/>
            <person name="Legrand L."/>
            <person name="Gill N."/>
            <person name="Kane N.C."/>
            <person name="Bowers J.E."/>
            <person name="Hubner S."/>
            <person name="Bellec A."/>
            <person name="Berard A."/>
            <person name="Berges H."/>
            <person name="Blanchet N."/>
            <person name="Boniface M.C."/>
            <person name="Brunel D."/>
            <person name="Catrice O."/>
            <person name="Chaidir N."/>
            <person name="Claudel C."/>
            <person name="Donnadieu C."/>
            <person name="Faraut T."/>
            <person name="Fievet G."/>
            <person name="Helmstetter N."/>
            <person name="King M."/>
            <person name="Knapp S.J."/>
            <person name="Lai Z."/>
            <person name="Le Paslier M.C."/>
            <person name="Lippi Y."/>
            <person name="Lorenzon L."/>
            <person name="Mandel J.R."/>
            <person name="Marage G."/>
            <person name="Marchand G."/>
            <person name="Marquand E."/>
            <person name="Bret-Mestries E."/>
            <person name="Morien E."/>
            <person name="Nambeesan S."/>
            <person name="Nguyen T."/>
            <person name="Pegot-Espagnet P."/>
            <person name="Pouilly N."/>
            <person name="Raftis F."/>
            <person name="Sallet E."/>
            <person name="Schiex T."/>
            <person name="Thomas J."/>
            <person name="Vandecasteele C."/>
            <person name="Vares D."/>
            <person name="Vear F."/>
            <person name="Vautrin S."/>
            <person name="Crespi M."/>
            <person name="Mangin B."/>
            <person name="Burke J.M."/>
            <person name="Salse J."/>
            <person name="Munos S."/>
            <person name="Vincourt P."/>
            <person name="Rieseberg L.H."/>
            <person name="Langlade N.B."/>
        </authorList>
    </citation>
    <scope>NUCLEOTIDE SEQUENCE [LARGE SCALE GENOMIC DNA]</scope>
    <source>
        <strain evidence="2">cv. SF193</strain>
    </source>
</reference>
<organism evidence="1 2">
    <name type="scientific">Helianthus annuus</name>
    <name type="common">Common sunflower</name>
    <dbReference type="NCBI Taxonomy" id="4232"/>
    <lineage>
        <taxon>Eukaryota</taxon>
        <taxon>Viridiplantae</taxon>
        <taxon>Streptophyta</taxon>
        <taxon>Embryophyta</taxon>
        <taxon>Tracheophyta</taxon>
        <taxon>Spermatophyta</taxon>
        <taxon>Magnoliopsida</taxon>
        <taxon>eudicotyledons</taxon>
        <taxon>Gunneridae</taxon>
        <taxon>Pentapetalae</taxon>
        <taxon>asterids</taxon>
        <taxon>campanulids</taxon>
        <taxon>Asterales</taxon>
        <taxon>Asteraceae</taxon>
        <taxon>Asteroideae</taxon>
        <taxon>Heliantheae alliance</taxon>
        <taxon>Heliantheae</taxon>
        <taxon>Helianthus</taxon>
    </lineage>
</organism>
<gene>
    <name evidence="1" type="ORF">HannXRQ_Chr09g0251271</name>
</gene>
<protein>
    <submittedName>
        <fullName evidence="1">Uncharacterized protein</fullName>
    </submittedName>
</protein>